<dbReference type="EMBL" id="UYYG01000002">
    <property type="protein sequence ID" value="VDN50333.1"/>
    <property type="molecule type" value="Genomic_DNA"/>
</dbReference>
<dbReference type="GO" id="GO:0003724">
    <property type="term" value="F:RNA helicase activity"/>
    <property type="evidence" value="ECO:0007669"/>
    <property type="project" value="UniProtKB-EC"/>
</dbReference>
<dbReference type="CDD" id="cd18787">
    <property type="entry name" value="SF2_C_DEAD"/>
    <property type="match status" value="1"/>
</dbReference>
<dbReference type="PROSITE" id="PS51192">
    <property type="entry name" value="HELICASE_ATP_BIND_1"/>
    <property type="match status" value="1"/>
</dbReference>
<dbReference type="Pfam" id="PF13959">
    <property type="entry name" value="CTE_SPB4"/>
    <property type="match status" value="1"/>
</dbReference>
<dbReference type="WBParaSite" id="DME_0000344001-mRNA-1">
    <property type="protein sequence ID" value="DME_0000344001-mRNA-1"/>
    <property type="gene ID" value="DME_0000344001"/>
</dbReference>
<dbReference type="SMART" id="SM00487">
    <property type="entry name" value="DEXDc"/>
    <property type="match status" value="1"/>
</dbReference>
<dbReference type="GO" id="GO:0016787">
    <property type="term" value="F:hydrolase activity"/>
    <property type="evidence" value="ECO:0007669"/>
    <property type="project" value="UniProtKB-KW"/>
</dbReference>
<comment type="function">
    <text evidence="9">RNA helicase.</text>
</comment>
<keyword evidence="1 8" id="KW-0547">Nucleotide-binding</keyword>
<keyword evidence="5 9" id="KW-0694">RNA-binding</keyword>
<reference evidence="13 15" key="2">
    <citation type="submission" date="2018-11" db="EMBL/GenBank/DDBJ databases">
        <authorList>
            <consortium name="Pathogen Informatics"/>
        </authorList>
    </citation>
    <scope>NUCLEOTIDE SEQUENCE [LARGE SCALE GENOMIC DNA]</scope>
</reference>
<keyword evidence="15" id="KW-1185">Reference proteome</keyword>
<dbReference type="InterPro" id="IPR027417">
    <property type="entry name" value="P-loop_NTPase"/>
</dbReference>
<evidence type="ECO:0000256" key="3">
    <source>
        <dbReference type="ARBA" id="ARBA00022806"/>
    </source>
</evidence>
<gene>
    <name evidence="13" type="ORF">DME_LOCUS306</name>
</gene>
<dbReference type="Pfam" id="PF00271">
    <property type="entry name" value="Helicase_C"/>
    <property type="match status" value="1"/>
</dbReference>
<feature type="domain" description="Helicase C-terminal" evidence="12">
    <location>
        <begin position="289"/>
        <end position="459"/>
    </location>
</feature>
<dbReference type="InterPro" id="IPR014001">
    <property type="entry name" value="Helicase_ATP-bd"/>
</dbReference>
<dbReference type="PROSITE" id="PS51194">
    <property type="entry name" value="HELICASE_CTER"/>
    <property type="match status" value="1"/>
</dbReference>
<comment type="catalytic activity">
    <reaction evidence="7 9">
        <text>ATP + H2O = ADP + phosphate + H(+)</text>
        <dbReference type="Rhea" id="RHEA:13065"/>
        <dbReference type="ChEBI" id="CHEBI:15377"/>
        <dbReference type="ChEBI" id="CHEBI:15378"/>
        <dbReference type="ChEBI" id="CHEBI:30616"/>
        <dbReference type="ChEBI" id="CHEBI:43474"/>
        <dbReference type="ChEBI" id="CHEBI:456216"/>
        <dbReference type="EC" id="3.6.4.13"/>
    </reaction>
</comment>
<evidence type="ECO:0000256" key="2">
    <source>
        <dbReference type="ARBA" id="ARBA00022801"/>
    </source>
</evidence>
<dbReference type="InterPro" id="IPR011545">
    <property type="entry name" value="DEAD/DEAH_box_helicase_dom"/>
</dbReference>
<dbReference type="InterPro" id="IPR001650">
    <property type="entry name" value="Helicase_C-like"/>
</dbReference>
<dbReference type="InterPro" id="IPR000629">
    <property type="entry name" value="RNA-helicase_DEAD-box_CS"/>
</dbReference>
<evidence type="ECO:0000256" key="6">
    <source>
        <dbReference type="ARBA" id="ARBA00024357"/>
    </source>
</evidence>
<dbReference type="GO" id="GO:0005524">
    <property type="term" value="F:ATP binding"/>
    <property type="evidence" value="ECO:0007669"/>
    <property type="project" value="UniProtKB-UniRule"/>
</dbReference>
<reference evidence="16" key="1">
    <citation type="submission" date="2017-02" db="UniProtKB">
        <authorList>
            <consortium name="WormBaseParasite"/>
        </authorList>
    </citation>
    <scope>IDENTIFICATION</scope>
</reference>
<dbReference type="PROSITE" id="PS00039">
    <property type="entry name" value="DEAD_ATP_HELICASE"/>
    <property type="match status" value="1"/>
</dbReference>
<name>A0A0N4U8Q5_DRAME</name>
<dbReference type="InterPro" id="IPR044773">
    <property type="entry name" value="DDX18/Has1_DEADc"/>
</dbReference>
<keyword evidence="3 8" id="KW-0347">Helicase</keyword>
<dbReference type="SMART" id="SM00490">
    <property type="entry name" value="HELICc"/>
    <property type="match status" value="1"/>
</dbReference>
<dbReference type="PANTHER" id="PTHR24031">
    <property type="entry name" value="RNA HELICASE"/>
    <property type="match status" value="1"/>
</dbReference>
<evidence type="ECO:0000256" key="4">
    <source>
        <dbReference type="ARBA" id="ARBA00022840"/>
    </source>
</evidence>
<dbReference type="Pfam" id="PF00270">
    <property type="entry name" value="DEAD"/>
    <property type="match status" value="1"/>
</dbReference>
<evidence type="ECO:0000256" key="10">
    <source>
        <dbReference type="SAM" id="MobiDB-lite"/>
    </source>
</evidence>
<dbReference type="SUPFAM" id="SSF52540">
    <property type="entry name" value="P-loop containing nucleoside triphosphate hydrolases"/>
    <property type="match status" value="1"/>
</dbReference>
<organism evidence="14 16">
    <name type="scientific">Dracunculus medinensis</name>
    <name type="common">Guinea worm</name>
    <dbReference type="NCBI Taxonomy" id="318479"/>
    <lineage>
        <taxon>Eukaryota</taxon>
        <taxon>Metazoa</taxon>
        <taxon>Ecdysozoa</taxon>
        <taxon>Nematoda</taxon>
        <taxon>Chromadorea</taxon>
        <taxon>Rhabditida</taxon>
        <taxon>Spirurina</taxon>
        <taxon>Dracunculoidea</taxon>
        <taxon>Dracunculidae</taxon>
        <taxon>Dracunculus</taxon>
    </lineage>
</organism>
<evidence type="ECO:0000259" key="11">
    <source>
        <dbReference type="PROSITE" id="PS51192"/>
    </source>
</evidence>
<feature type="domain" description="Helicase ATP-binding" evidence="11">
    <location>
        <begin position="107"/>
        <end position="283"/>
    </location>
</feature>
<protein>
    <recommendedName>
        <fullName evidence="9">ATP-dependent RNA helicase</fullName>
        <ecNumber evidence="9">3.6.4.13</ecNumber>
    </recommendedName>
</protein>
<evidence type="ECO:0000313" key="14">
    <source>
        <dbReference type="Proteomes" id="UP000038040"/>
    </source>
</evidence>
<evidence type="ECO:0000313" key="15">
    <source>
        <dbReference type="Proteomes" id="UP000274756"/>
    </source>
</evidence>
<dbReference type="Proteomes" id="UP000274756">
    <property type="component" value="Unassembled WGS sequence"/>
</dbReference>
<evidence type="ECO:0000256" key="8">
    <source>
        <dbReference type="RuleBase" id="RU000492"/>
    </source>
</evidence>
<keyword evidence="4 8" id="KW-0067">ATP-binding</keyword>
<dbReference type="SMART" id="SM01178">
    <property type="entry name" value="DUF4217"/>
    <property type="match status" value="1"/>
</dbReference>
<evidence type="ECO:0000313" key="16">
    <source>
        <dbReference type="WBParaSite" id="DME_0000344001-mRNA-1"/>
    </source>
</evidence>
<dbReference type="GO" id="GO:0043186">
    <property type="term" value="C:P granule"/>
    <property type="evidence" value="ECO:0007669"/>
    <property type="project" value="UniProtKB-ARBA"/>
</dbReference>
<evidence type="ECO:0000313" key="13">
    <source>
        <dbReference type="EMBL" id="VDN50333.1"/>
    </source>
</evidence>
<dbReference type="EC" id="3.6.4.13" evidence="9"/>
<dbReference type="FunFam" id="3.40.50.300:FF:000379">
    <property type="entry name" value="RNA helicase"/>
    <property type="match status" value="1"/>
</dbReference>
<dbReference type="GO" id="GO:0003723">
    <property type="term" value="F:RNA binding"/>
    <property type="evidence" value="ECO:0007669"/>
    <property type="project" value="UniProtKB-UniRule"/>
</dbReference>
<comment type="domain">
    <text evidence="9">The Q motif is unique to and characteristic of the DEAD box family of RNA helicases and controls ATP binding and hydrolysis.</text>
</comment>
<evidence type="ECO:0000256" key="9">
    <source>
        <dbReference type="RuleBase" id="RU365068"/>
    </source>
</evidence>
<comment type="similarity">
    <text evidence="6">Belongs to the DEAD box helicase family. DDX18/HAS1 subfamily.</text>
</comment>
<evidence type="ECO:0000259" key="12">
    <source>
        <dbReference type="PROSITE" id="PS51194"/>
    </source>
</evidence>
<dbReference type="Gene3D" id="3.40.50.300">
    <property type="entry name" value="P-loop containing nucleotide triphosphate hydrolases"/>
    <property type="match status" value="2"/>
</dbReference>
<dbReference type="STRING" id="318479.A0A0N4U8Q5"/>
<sequence>MVNVQKKILKRKLNKLKDSNSTKKKKNLFFEEEKNEESEQTFSKLGSGDKIEKNVDEGEKIGEKLDASTYLSKTRFDSLSGCLSAATLSAVKEMGFTYMTEIQAKCISPLLEGRDVLASAKTGSGKTLGFLIPAVELLVRLGWKTWNGTGAIVISPTRELALQIYGVLTEILGKHPALTHGLVMGGANRQAEVKKLCNYINFLVATPGRLLDHLQNTEGFMVKNLKCLIIDEADRILDIGFEQEMHHILRLLPKRRQTLLFSATNSAKVEGLIKSALNSDPNASATVSGLQQGYVVCPSDKRFLLLFTFLRKNRNKKIMVFFSSCNSVKYHHELLNYIDVPVQCIHGKQKQQKRTCTFFSFCQAKIGILLCTDVAARGLDIPAVDWIVQYDPPDEPREYIHRVGRTARGEAGTGHALLILRPEELGFLRYLKQAKVALNEFEFSWAKIANIQLQLEKLIEQNYFLNKSAKEAYKCYIRAYDSHSLKTIFDVNTLDLIAVAKSFGFTVPPFVSLPFSGKPKVTFRSKLSGAGYRRKMKAFCQIKKRI</sequence>
<evidence type="ECO:0000256" key="5">
    <source>
        <dbReference type="ARBA" id="ARBA00022884"/>
    </source>
</evidence>
<proteinExistence type="inferred from homology"/>
<accession>A0A0N4U8Q5</accession>
<dbReference type="AlphaFoldDB" id="A0A0N4U8Q5"/>
<keyword evidence="2 8" id="KW-0378">Hydrolase</keyword>
<feature type="region of interest" description="Disordered" evidence="10">
    <location>
        <begin position="26"/>
        <end position="50"/>
    </location>
</feature>
<evidence type="ECO:0000256" key="7">
    <source>
        <dbReference type="ARBA" id="ARBA00047984"/>
    </source>
</evidence>
<evidence type="ECO:0000256" key="1">
    <source>
        <dbReference type="ARBA" id="ARBA00022741"/>
    </source>
</evidence>
<dbReference type="OrthoDB" id="10259640at2759"/>
<dbReference type="Proteomes" id="UP000038040">
    <property type="component" value="Unplaced"/>
</dbReference>
<dbReference type="CDD" id="cd17942">
    <property type="entry name" value="DEADc_DDX18"/>
    <property type="match status" value="1"/>
</dbReference>
<dbReference type="InterPro" id="IPR025313">
    <property type="entry name" value="SPB4-like_CTE"/>
</dbReference>